<dbReference type="Pfam" id="PF24681">
    <property type="entry name" value="Kelch_KLHDC2_KLHL20_DRC7"/>
    <property type="match status" value="1"/>
</dbReference>
<evidence type="ECO:0000256" key="3">
    <source>
        <dbReference type="SAM" id="MobiDB-lite"/>
    </source>
</evidence>
<dbReference type="Gene3D" id="2.120.10.80">
    <property type="entry name" value="Kelch-type beta propeller"/>
    <property type="match status" value="1"/>
</dbReference>
<keyword evidence="6" id="KW-1185">Reference proteome</keyword>
<feature type="compositionally biased region" description="Basic and acidic residues" evidence="3">
    <location>
        <begin position="710"/>
        <end position="723"/>
    </location>
</feature>
<feature type="compositionally biased region" description="Polar residues" evidence="3">
    <location>
        <begin position="493"/>
        <end position="516"/>
    </location>
</feature>
<keyword evidence="4" id="KW-0472">Membrane</keyword>
<proteinExistence type="predicted"/>
<keyword evidence="1" id="KW-0880">Kelch repeat</keyword>
<name>A0A6A5WZQ2_9PLEO</name>
<dbReference type="PANTHER" id="PTHR46093:SF18">
    <property type="entry name" value="FIBRONECTIN TYPE-III DOMAIN-CONTAINING PROTEIN"/>
    <property type="match status" value="1"/>
</dbReference>
<dbReference type="PANTHER" id="PTHR46093">
    <property type="entry name" value="ACYL-COA-BINDING DOMAIN-CONTAINING PROTEIN 5"/>
    <property type="match status" value="1"/>
</dbReference>
<accession>A0A6A5WZQ2</accession>
<evidence type="ECO:0000313" key="6">
    <source>
        <dbReference type="Proteomes" id="UP000799779"/>
    </source>
</evidence>
<dbReference type="InterPro" id="IPR015915">
    <property type="entry name" value="Kelch-typ_b-propeller"/>
</dbReference>
<gene>
    <name evidence="5" type="ORF">P154DRAFT_573415</name>
</gene>
<keyword evidence="4" id="KW-1133">Transmembrane helix</keyword>
<dbReference type="Proteomes" id="UP000799779">
    <property type="component" value="Unassembled WGS sequence"/>
</dbReference>
<evidence type="ECO:0008006" key="7">
    <source>
        <dbReference type="Google" id="ProtNLM"/>
    </source>
</evidence>
<dbReference type="AlphaFoldDB" id="A0A6A5WZQ2"/>
<evidence type="ECO:0000256" key="1">
    <source>
        <dbReference type="ARBA" id="ARBA00022441"/>
    </source>
</evidence>
<sequence>MTQCHISASDGIINVTVVKNGTLYIQGGMQSYNIPNHKLGWTNSTLGYNPFLLQLDLKTSWNWKENIYFTAFEQNANTSGSSITLRTDGVMGTMFQGPSNDPNVYVYGGTAFQGNNTFPSGKQKTFAKNDQFTLWGYDNSTKLSTPHDVGHSSTLMPSYGAAAEAPDQGLAFYLSGQKDKGTSSQDWETGGYLKTLLGGMQVIDMVNHFSREISLSGLKDEQPRVGGGLQYIPGVGDRGVLVTLGGMVYDGKKFITWEDKGRLLDFTTVDVYDIGSFVADVDQNGTWYTQETSGDIPPPRMDFCSLVVSAPDNSSHNIYMYGGHNPTAEGGIIYYDDITVLSLPSFRWIKLFSGKSPRFGHTCHLAGARTLITVGGHNNHTNRCDWERKGVGVLDLPTLEWGSTYTAGDQPYELDGTLVQVLGGTPKGGANRLEPERGWNDEGLKLIMMKARKYDNGPVTKGFFSAKAPRTSQTPPTITTQSQTTGLGSSTIPPTSGSKSSTQHGSYSTNTSQNTDPGGEDGGMPDNTRIIIIAVSVAGTVLVICIFWVAYVQLRRRRGSTEGSTTTAAELGDKGVVELFQDALIHEFPGGEHRFEAPATPIRGGIGKVIGISYAVEMSGQEPQRVPATEMPATPLARQAGGNWSAPVLQVPSPERLRPSRAMEARLVPAPVSNLLVPDHATLDQVVNRSSSVYEDDELGSVPSPPPLEIRPKPPPKDKDRGQRNPSPYRQLAPPFTPTIPPRGPNRSYNIKRTDEKRKSIFEWMGWV</sequence>
<dbReference type="InterPro" id="IPR011043">
    <property type="entry name" value="Gal_Oxase/kelch_b-propeller"/>
</dbReference>
<keyword evidence="2" id="KW-0677">Repeat</keyword>
<feature type="region of interest" description="Disordered" evidence="3">
    <location>
        <begin position="462"/>
        <end position="523"/>
    </location>
</feature>
<feature type="compositionally biased region" description="Pro residues" evidence="3">
    <location>
        <begin position="735"/>
        <end position="744"/>
    </location>
</feature>
<keyword evidence="4" id="KW-0812">Transmembrane</keyword>
<feature type="transmembrane region" description="Helical" evidence="4">
    <location>
        <begin position="530"/>
        <end position="551"/>
    </location>
</feature>
<feature type="compositionally biased region" description="Low complexity" evidence="3">
    <location>
        <begin position="471"/>
        <end position="492"/>
    </location>
</feature>
<dbReference type="EMBL" id="ML977574">
    <property type="protein sequence ID" value="KAF2003006.1"/>
    <property type="molecule type" value="Genomic_DNA"/>
</dbReference>
<dbReference type="OrthoDB" id="10251809at2759"/>
<protein>
    <recommendedName>
        <fullName evidence="7">Galactose oxidase</fullName>
    </recommendedName>
</protein>
<reference evidence="5" key="1">
    <citation type="journal article" date="2020" name="Stud. Mycol.">
        <title>101 Dothideomycetes genomes: a test case for predicting lifestyles and emergence of pathogens.</title>
        <authorList>
            <person name="Haridas S."/>
            <person name="Albert R."/>
            <person name="Binder M."/>
            <person name="Bloem J."/>
            <person name="Labutti K."/>
            <person name="Salamov A."/>
            <person name="Andreopoulos B."/>
            <person name="Baker S."/>
            <person name="Barry K."/>
            <person name="Bills G."/>
            <person name="Bluhm B."/>
            <person name="Cannon C."/>
            <person name="Castanera R."/>
            <person name="Culley D."/>
            <person name="Daum C."/>
            <person name="Ezra D."/>
            <person name="Gonzalez J."/>
            <person name="Henrissat B."/>
            <person name="Kuo A."/>
            <person name="Liang C."/>
            <person name="Lipzen A."/>
            <person name="Lutzoni F."/>
            <person name="Magnuson J."/>
            <person name="Mondo S."/>
            <person name="Nolan M."/>
            <person name="Ohm R."/>
            <person name="Pangilinan J."/>
            <person name="Park H.-J."/>
            <person name="Ramirez L."/>
            <person name="Alfaro M."/>
            <person name="Sun H."/>
            <person name="Tritt A."/>
            <person name="Yoshinaga Y."/>
            <person name="Zwiers L.-H."/>
            <person name="Turgeon B."/>
            <person name="Goodwin S."/>
            <person name="Spatafora J."/>
            <person name="Crous P."/>
            <person name="Grigoriev I."/>
        </authorList>
    </citation>
    <scope>NUCLEOTIDE SEQUENCE</scope>
    <source>
        <strain evidence="5">CBS 123094</strain>
    </source>
</reference>
<feature type="region of interest" description="Disordered" evidence="3">
    <location>
        <begin position="692"/>
        <end position="755"/>
    </location>
</feature>
<dbReference type="SUPFAM" id="SSF50965">
    <property type="entry name" value="Galactose oxidase, central domain"/>
    <property type="match status" value="1"/>
</dbReference>
<organism evidence="5 6">
    <name type="scientific">Amniculicola lignicola CBS 123094</name>
    <dbReference type="NCBI Taxonomy" id="1392246"/>
    <lineage>
        <taxon>Eukaryota</taxon>
        <taxon>Fungi</taxon>
        <taxon>Dikarya</taxon>
        <taxon>Ascomycota</taxon>
        <taxon>Pezizomycotina</taxon>
        <taxon>Dothideomycetes</taxon>
        <taxon>Pleosporomycetidae</taxon>
        <taxon>Pleosporales</taxon>
        <taxon>Amniculicolaceae</taxon>
        <taxon>Amniculicola</taxon>
    </lineage>
</organism>
<evidence type="ECO:0000256" key="4">
    <source>
        <dbReference type="SAM" id="Phobius"/>
    </source>
</evidence>
<evidence type="ECO:0000256" key="2">
    <source>
        <dbReference type="ARBA" id="ARBA00022737"/>
    </source>
</evidence>
<evidence type="ECO:0000313" key="5">
    <source>
        <dbReference type="EMBL" id="KAF2003006.1"/>
    </source>
</evidence>